<keyword evidence="4" id="KW-0249">Electron transport</keyword>
<evidence type="ECO:0000256" key="3">
    <source>
        <dbReference type="ARBA" id="ARBA00022723"/>
    </source>
</evidence>
<keyword evidence="3 6" id="KW-0479">Metal-binding</keyword>
<comment type="caution">
    <text evidence="8">The sequence shown here is derived from an EMBL/GenBank/DDBJ whole genome shotgun (WGS) entry which is preliminary data.</text>
</comment>
<evidence type="ECO:0000256" key="5">
    <source>
        <dbReference type="ARBA" id="ARBA00023004"/>
    </source>
</evidence>
<proteinExistence type="predicted"/>
<protein>
    <submittedName>
        <fullName evidence="8">Cytochrome c family protein</fullName>
    </submittedName>
</protein>
<reference evidence="9" key="1">
    <citation type="submission" date="2017-06" db="EMBL/GenBank/DDBJ databases">
        <title>Herbaspirillum phytohormonus sp. nov., isolated from the root nodule of Robinia pseudoacacia in lead-zinc mine.</title>
        <authorList>
            <person name="Fan M."/>
            <person name="Lin Y."/>
        </authorList>
    </citation>
    <scope>NUCLEOTIDE SEQUENCE [LARGE SCALE GENOMIC DNA]</scope>
    <source>
        <strain evidence="9">SC-089</strain>
    </source>
</reference>
<name>A0A225M0E5_9BURK</name>
<dbReference type="InterPro" id="IPR009056">
    <property type="entry name" value="Cyt_c-like_dom"/>
</dbReference>
<evidence type="ECO:0000256" key="4">
    <source>
        <dbReference type="ARBA" id="ARBA00022982"/>
    </source>
</evidence>
<dbReference type="PROSITE" id="PS51007">
    <property type="entry name" value="CYTC"/>
    <property type="match status" value="1"/>
</dbReference>
<keyword evidence="5 6" id="KW-0408">Iron</keyword>
<dbReference type="GO" id="GO:0009055">
    <property type="term" value="F:electron transfer activity"/>
    <property type="evidence" value="ECO:0007669"/>
    <property type="project" value="InterPro"/>
</dbReference>
<dbReference type="GO" id="GO:0020037">
    <property type="term" value="F:heme binding"/>
    <property type="evidence" value="ECO:0007669"/>
    <property type="project" value="InterPro"/>
</dbReference>
<dbReference type="PRINTS" id="PR00604">
    <property type="entry name" value="CYTCHRMECIAB"/>
</dbReference>
<keyword evidence="9" id="KW-1185">Reference proteome</keyword>
<keyword evidence="1" id="KW-0813">Transport</keyword>
<evidence type="ECO:0000259" key="7">
    <source>
        <dbReference type="PROSITE" id="PS51007"/>
    </source>
</evidence>
<sequence length="119" mass="12317">MALCAASGMALAQDAAPDAAQIQRGKQAFQVCLACHSVTKGQQGIGPSLAGVYGTKAGDVAGYRFSGPMKRSGLILDAATLDKFIANPQAVVPGTRMPFSGMPDANMRKDLIAYLSTLK</sequence>
<dbReference type="Pfam" id="PF00034">
    <property type="entry name" value="Cytochrom_C"/>
    <property type="match status" value="1"/>
</dbReference>
<dbReference type="EMBL" id="NJIH01000014">
    <property type="protein sequence ID" value="OWT54854.1"/>
    <property type="molecule type" value="Genomic_DNA"/>
</dbReference>
<dbReference type="PANTHER" id="PTHR11961">
    <property type="entry name" value="CYTOCHROME C"/>
    <property type="match status" value="1"/>
</dbReference>
<dbReference type="Proteomes" id="UP000214603">
    <property type="component" value="Unassembled WGS sequence"/>
</dbReference>
<evidence type="ECO:0000256" key="6">
    <source>
        <dbReference type="PROSITE-ProRule" id="PRU00433"/>
    </source>
</evidence>
<evidence type="ECO:0000256" key="1">
    <source>
        <dbReference type="ARBA" id="ARBA00022448"/>
    </source>
</evidence>
<dbReference type="OrthoDB" id="9805828at2"/>
<feature type="domain" description="Cytochrome c" evidence="7">
    <location>
        <begin position="20"/>
        <end position="119"/>
    </location>
</feature>
<dbReference type="SUPFAM" id="SSF46626">
    <property type="entry name" value="Cytochrome c"/>
    <property type="match status" value="1"/>
</dbReference>
<dbReference type="GO" id="GO:0046872">
    <property type="term" value="F:metal ion binding"/>
    <property type="evidence" value="ECO:0007669"/>
    <property type="project" value="UniProtKB-KW"/>
</dbReference>
<evidence type="ECO:0000313" key="9">
    <source>
        <dbReference type="Proteomes" id="UP000214603"/>
    </source>
</evidence>
<evidence type="ECO:0000256" key="2">
    <source>
        <dbReference type="ARBA" id="ARBA00022617"/>
    </source>
</evidence>
<dbReference type="InterPro" id="IPR036909">
    <property type="entry name" value="Cyt_c-like_dom_sf"/>
</dbReference>
<dbReference type="Gene3D" id="1.10.760.10">
    <property type="entry name" value="Cytochrome c-like domain"/>
    <property type="match status" value="1"/>
</dbReference>
<gene>
    <name evidence="8" type="ORF">CEY11_21730</name>
</gene>
<organism evidence="8 9">
    <name type="scientific">Candidimonas nitroreducens</name>
    <dbReference type="NCBI Taxonomy" id="683354"/>
    <lineage>
        <taxon>Bacteria</taxon>
        <taxon>Pseudomonadati</taxon>
        <taxon>Pseudomonadota</taxon>
        <taxon>Betaproteobacteria</taxon>
        <taxon>Burkholderiales</taxon>
        <taxon>Alcaligenaceae</taxon>
        <taxon>Candidimonas</taxon>
    </lineage>
</organism>
<evidence type="ECO:0000313" key="8">
    <source>
        <dbReference type="EMBL" id="OWT54854.1"/>
    </source>
</evidence>
<dbReference type="InterPro" id="IPR002327">
    <property type="entry name" value="Cyt_c_1A/1B"/>
</dbReference>
<dbReference type="AlphaFoldDB" id="A0A225M0E5"/>
<accession>A0A225M0E5</accession>
<keyword evidence="2 6" id="KW-0349">Heme</keyword>